<dbReference type="HOGENOM" id="CLU_018354_10_0_1"/>
<organism evidence="7 8">
    <name type="scientific">Tulasnella calospora MUT 4182</name>
    <dbReference type="NCBI Taxonomy" id="1051891"/>
    <lineage>
        <taxon>Eukaryota</taxon>
        <taxon>Fungi</taxon>
        <taxon>Dikarya</taxon>
        <taxon>Basidiomycota</taxon>
        <taxon>Agaricomycotina</taxon>
        <taxon>Agaricomycetes</taxon>
        <taxon>Cantharellales</taxon>
        <taxon>Tulasnellaceae</taxon>
        <taxon>Tulasnella</taxon>
    </lineage>
</organism>
<reference evidence="8" key="2">
    <citation type="submission" date="2015-01" db="EMBL/GenBank/DDBJ databases">
        <title>Evolutionary Origins and Diversification of the Mycorrhizal Mutualists.</title>
        <authorList>
            <consortium name="DOE Joint Genome Institute"/>
            <consortium name="Mycorrhizal Genomics Consortium"/>
            <person name="Kohler A."/>
            <person name="Kuo A."/>
            <person name="Nagy L.G."/>
            <person name="Floudas D."/>
            <person name="Copeland A."/>
            <person name="Barry K.W."/>
            <person name="Cichocki N."/>
            <person name="Veneault-Fourrey C."/>
            <person name="LaButti K."/>
            <person name="Lindquist E.A."/>
            <person name="Lipzen A."/>
            <person name="Lundell T."/>
            <person name="Morin E."/>
            <person name="Murat C."/>
            <person name="Riley R."/>
            <person name="Ohm R."/>
            <person name="Sun H."/>
            <person name="Tunlid A."/>
            <person name="Henrissat B."/>
            <person name="Grigoriev I.V."/>
            <person name="Hibbett D.S."/>
            <person name="Martin F."/>
        </authorList>
    </citation>
    <scope>NUCLEOTIDE SEQUENCE [LARGE SCALE GENOMIC DNA]</scope>
    <source>
        <strain evidence="8">MUT 4182</strain>
    </source>
</reference>
<dbReference type="Gene3D" id="3.40.462.20">
    <property type="match status" value="1"/>
</dbReference>
<name>A0A0C3QVS5_9AGAM</name>
<reference evidence="7 8" key="1">
    <citation type="submission" date="2014-04" db="EMBL/GenBank/DDBJ databases">
        <authorList>
            <consortium name="DOE Joint Genome Institute"/>
            <person name="Kuo A."/>
            <person name="Girlanda M."/>
            <person name="Perotto S."/>
            <person name="Kohler A."/>
            <person name="Nagy L.G."/>
            <person name="Floudas D."/>
            <person name="Copeland A."/>
            <person name="Barry K.W."/>
            <person name="Cichocki N."/>
            <person name="Veneault-Fourrey C."/>
            <person name="LaButti K."/>
            <person name="Lindquist E.A."/>
            <person name="Lipzen A."/>
            <person name="Lundell T."/>
            <person name="Morin E."/>
            <person name="Murat C."/>
            <person name="Sun H."/>
            <person name="Tunlid A."/>
            <person name="Henrissat B."/>
            <person name="Grigoriev I.V."/>
            <person name="Hibbett D.S."/>
            <person name="Martin F."/>
            <person name="Nordberg H.P."/>
            <person name="Cantor M.N."/>
            <person name="Hua S.X."/>
        </authorList>
    </citation>
    <scope>NUCLEOTIDE SEQUENCE [LARGE SCALE GENOMIC DNA]</scope>
    <source>
        <strain evidence="7 8">MUT 4182</strain>
    </source>
</reference>
<dbReference type="InterPro" id="IPR036318">
    <property type="entry name" value="FAD-bd_PCMH-like_sf"/>
</dbReference>
<protein>
    <recommendedName>
        <fullName evidence="6">FAD-binding PCMH-type domain-containing protein</fullName>
    </recommendedName>
</protein>
<accession>A0A0C3QVS5</accession>
<dbReference type="Pfam" id="PF01565">
    <property type="entry name" value="FAD_binding_4"/>
    <property type="match status" value="1"/>
</dbReference>
<dbReference type="InterPro" id="IPR050416">
    <property type="entry name" value="FAD-linked_Oxidoreductase"/>
</dbReference>
<evidence type="ECO:0000313" key="8">
    <source>
        <dbReference type="Proteomes" id="UP000054248"/>
    </source>
</evidence>
<keyword evidence="8" id="KW-1185">Reference proteome</keyword>
<keyword evidence="5" id="KW-0560">Oxidoreductase</keyword>
<dbReference type="PANTHER" id="PTHR42973">
    <property type="entry name" value="BINDING OXIDOREDUCTASE, PUTATIVE (AFU_ORTHOLOGUE AFUA_1G17690)-RELATED"/>
    <property type="match status" value="1"/>
</dbReference>
<dbReference type="Pfam" id="PF08031">
    <property type="entry name" value="BBE"/>
    <property type="match status" value="1"/>
</dbReference>
<dbReference type="OrthoDB" id="415825at2759"/>
<evidence type="ECO:0000256" key="2">
    <source>
        <dbReference type="ARBA" id="ARBA00005466"/>
    </source>
</evidence>
<dbReference type="GO" id="GO:0016491">
    <property type="term" value="F:oxidoreductase activity"/>
    <property type="evidence" value="ECO:0007669"/>
    <property type="project" value="UniProtKB-KW"/>
</dbReference>
<dbReference type="SUPFAM" id="SSF56176">
    <property type="entry name" value="FAD-binding/transporter-associated domain-like"/>
    <property type="match status" value="1"/>
</dbReference>
<dbReference type="Gene3D" id="3.30.465.10">
    <property type="match status" value="1"/>
</dbReference>
<dbReference type="InterPro" id="IPR006094">
    <property type="entry name" value="Oxid_FAD_bind_N"/>
</dbReference>
<sequence>MSGSFTAFKESIKGTVCQPGEEGYNLSKWAPNGTKPSKIIVTPEETEDIPKAIKYARSEGLAIAVRGGGHSTSTASATNDLLIDMRKMTKIRVDEANKIGYIQAGARTHDIEVETMKYGLAAVVGLCSQVSIGGYTLGGGLGYSTGSHGLAADNLVSATVVLASGEIVKANDSENSDLFWALRGGGSNFGVVAEVGVKLHSQRAEVYAISYVYLPAQLPQVIEGINTWRKEQKDHEAIQLLITLGPDGNPYVIINGISNSTKEDGEAAYKQFVELGPVNVTNSQIPYTEVSNLANAFNELPGNKMIVGAHVDVFDLPQVQKSWDTWNEIVKKAPFSGVMYEFYPYKKVAKVPIEQAAFAQRHEMMTVLCALAWTDESFTPNARDELLRLKSVVSGSSSKEAQESLGYVNYADPFSTLNETDEYTKKLFGPNYPRLQEIKKKYDPKLVFDRWFAIQPAN</sequence>
<keyword evidence="3" id="KW-0285">Flavoprotein</keyword>
<comment type="similarity">
    <text evidence="2">Belongs to the oxygen-dependent FAD-linked oxidoreductase family.</text>
</comment>
<feature type="domain" description="FAD-binding PCMH-type" evidence="6">
    <location>
        <begin position="32"/>
        <end position="202"/>
    </location>
</feature>
<evidence type="ECO:0000256" key="5">
    <source>
        <dbReference type="ARBA" id="ARBA00023002"/>
    </source>
</evidence>
<dbReference type="STRING" id="1051891.A0A0C3QVS5"/>
<dbReference type="InterPro" id="IPR012951">
    <property type="entry name" value="BBE"/>
</dbReference>
<keyword evidence="4" id="KW-0274">FAD</keyword>
<dbReference type="Gene3D" id="3.30.43.10">
    <property type="entry name" value="Uridine Diphospho-n-acetylenolpyruvylglucosamine Reductase, domain 2"/>
    <property type="match status" value="1"/>
</dbReference>
<evidence type="ECO:0000256" key="4">
    <source>
        <dbReference type="ARBA" id="ARBA00022827"/>
    </source>
</evidence>
<dbReference type="Proteomes" id="UP000054248">
    <property type="component" value="Unassembled WGS sequence"/>
</dbReference>
<evidence type="ECO:0000313" key="7">
    <source>
        <dbReference type="EMBL" id="KIO33766.1"/>
    </source>
</evidence>
<comment type="cofactor">
    <cofactor evidence="1">
        <name>FAD</name>
        <dbReference type="ChEBI" id="CHEBI:57692"/>
    </cofactor>
</comment>
<evidence type="ECO:0000256" key="1">
    <source>
        <dbReference type="ARBA" id="ARBA00001974"/>
    </source>
</evidence>
<dbReference type="GO" id="GO:0071949">
    <property type="term" value="F:FAD binding"/>
    <property type="evidence" value="ECO:0007669"/>
    <property type="project" value="InterPro"/>
</dbReference>
<dbReference type="InterPro" id="IPR016166">
    <property type="entry name" value="FAD-bd_PCMH"/>
</dbReference>
<dbReference type="PROSITE" id="PS51387">
    <property type="entry name" value="FAD_PCMH"/>
    <property type="match status" value="1"/>
</dbReference>
<dbReference type="InterPro" id="IPR016169">
    <property type="entry name" value="FAD-bd_PCMH_sub2"/>
</dbReference>
<proteinExistence type="inferred from homology"/>
<evidence type="ECO:0000256" key="3">
    <source>
        <dbReference type="ARBA" id="ARBA00022630"/>
    </source>
</evidence>
<dbReference type="PANTHER" id="PTHR42973:SF39">
    <property type="entry name" value="FAD-BINDING PCMH-TYPE DOMAIN-CONTAINING PROTEIN"/>
    <property type="match status" value="1"/>
</dbReference>
<dbReference type="AlphaFoldDB" id="A0A0C3QVS5"/>
<evidence type="ECO:0000259" key="6">
    <source>
        <dbReference type="PROSITE" id="PS51387"/>
    </source>
</evidence>
<gene>
    <name evidence="7" type="ORF">M407DRAFT_17376</name>
</gene>
<dbReference type="EMBL" id="KN822946">
    <property type="protein sequence ID" value="KIO33766.1"/>
    <property type="molecule type" value="Genomic_DNA"/>
</dbReference>
<dbReference type="InterPro" id="IPR016167">
    <property type="entry name" value="FAD-bd_PCMH_sub1"/>
</dbReference>